<sequence>MNACSWGQNFAKMTRRFYSPSQTTLGRYRLCASSRSKRNAIANFSSFATPNGHHLTCKKALKSRFIAFSTSSSALKNSSTSSSNVSSSADTSSSSKARYDALKAQHSGTESLLNTHMNRAAQSRATAGRPGSDGVFYLGIRPGDQELPKGYKKWKELGVGGKGSLFPSLGAEATG</sequence>
<evidence type="ECO:0000313" key="1">
    <source>
        <dbReference type="EMBL" id="CAG8694178.1"/>
    </source>
</evidence>
<reference evidence="1" key="1">
    <citation type="submission" date="2021-06" db="EMBL/GenBank/DDBJ databases">
        <authorList>
            <person name="Kallberg Y."/>
            <person name="Tangrot J."/>
            <person name="Rosling A."/>
        </authorList>
    </citation>
    <scope>NUCLEOTIDE SEQUENCE</scope>
    <source>
        <strain evidence="1">CL356</strain>
    </source>
</reference>
<accession>A0ACA9P900</accession>
<comment type="caution">
    <text evidence="1">The sequence shown here is derived from an EMBL/GenBank/DDBJ whole genome shotgun (WGS) entry which is preliminary data.</text>
</comment>
<gene>
    <name evidence="1" type="ORF">ACOLOM_LOCUS9963</name>
</gene>
<proteinExistence type="predicted"/>
<dbReference type="EMBL" id="CAJVPT010030370">
    <property type="protein sequence ID" value="CAG8694178.1"/>
    <property type="molecule type" value="Genomic_DNA"/>
</dbReference>
<keyword evidence="2" id="KW-1185">Reference proteome</keyword>
<protein>
    <submittedName>
        <fullName evidence="1">14841_t:CDS:1</fullName>
    </submittedName>
</protein>
<organism evidence="1 2">
    <name type="scientific">Acaulospora colombiana</name>
    <dbReference type="NCBI Taxonomy" id="27376"/>
    <lineage>
        <taxon>Eukaryota</taxon>
        <taxon>Fungi</taxon>
        <taxon>Fungi incertae sedis</taxon>
        <taxon>Mucoromycota</taxon>
        <taxon>Glomeromycotina</taxon>
        <taxon>Glomeromycetes</taxon>
        <taxon>Diversisporales</taxon>
        <taxon>Acaulosporaceae</taxon>
        <taxon>Acaulospora</taxon>
    </lineage>
</organism>
<dbReference type="Proteomes" id="UP000789525">
    <property type="component" value="Unassembled WGS sequence"/>
</dbReference>
<evidence type="ECO:0000313" key="2">
    <source>
        <dbReference type="Proteomes" id="UP000789525"/>
    </source>
</evidence>
<name>A0ACA9P900_9GLOM</name>